<proteinExistence type="predicted"/>
<name>A0A9P4NK98_9PEZI</name>
<evidence type="ECO:0000259" key="2">
    <source>
        <dbReference type="Pfam" id="PF01918"/>
    </source>
</evidence>
<protein>
    <recommendedName>
        <fullName evidence="2">DNA/RNA-binding protein Alba-like domain-containing protein</fullName>
    </recommendedName>
</protein>
<dbReference type="InterPro" id="IPR002775">
    <property type="entry name" value="DNA/RNA-bd_Alba-like"/>
</dbReference>
<dbReference type="GO" id="GO:0003676">
    <property type="term" value="F:nucleic acid binding"/>
    <property type="evidence" value="ECO:0007669"/>
    <property type="project" value="InterPro"/>
</dbReference>
<organism evidence="3 4">
    <name type="scientific">Tothia fuscella</name>
    <dbReference type="NCBI Taxonomy" id="1048955"/>
    <lineage>
        <taxon>Eukaryota</taxon>
        <taxon>Fungi</taxon>
        <taxon>Dikarya</taxon>
        <taxon>Ascomycota</taxon>
        <taxon>Pezizomycotina</taxon>
        <taxon>Dothideomycetes</taxon>
        <taxon>Pleosporomycetidae</taxon>
        <taxon>Venturiales</taxon>
        <taxon>Cylindrosympodiaceae</taxon>
        <taxon>Tothia</taxon>
    </lineage>
</organism>
<dbReference type="AlphaFoldDB" id="A0A9P4NK98"/>
<evidence type="ECO:0000313" key="4">
    <source>
        <dbReference type="Proteomes" id="UP000800235"/>
    </source>
</evidence>
<comment type="caution">
    <text evidence="3">The sequence shown here is derived from an EMBL/GenBank/DDBJ whole genome shotgun (WGS) entry which is preliminary data.</text>
</comment>
<keyword evidence="4" id="KW-1185">Reference proteome</keyword>
<accession>A0A9P4NK98</accession>
<feature type="compositionally biased region" description="Basic residues" evidence="1">
    <location>
        <begin position="1"/>
        <end position="12"/>
    </location>
</feature>
<reference evidence="3" key="1">
    <citation type="journal article" date="2020" name="Stud. Mycol.">
        <title>101 Dothideomycetes genomes: a test case for predicting lifestyles and emergence of pathogens.</title>
        <authorList>
            <person name="Haridas S."/>
            <person name="Albert R."/>
            <person name="Binder M."/>
            <person name="Bloem J."/>
            <person name="Labutti K."/>
            <person name="Salamov A."/>
            <person name="Andreopoulos B."/>
            <person name="Baker S."/>
            <person name="Barry K."/>
            <person name="Bills G."/>
            <person name="Bluhm B."/>
            <person name="Cannon C."/>
            <person name="Castanera R."/>
            <person name="Culley D."/>
            <person name="Daum C."/>
            <person name="Ezra D."/>
            <person name="Gonzalez J."/>
            <person name="Henrissat B."/>
            <person name="Kuo A."/>
            <person name="Liang C."/>
            <person name="Lipzen A."/>
            <person name="Lutzoni F."/>
            <person name="Magnuson J."/>
            <person name="Mondo S."/>
            <person name="Nolan M."/>
            <person name="Ohm R."/>
            <person name="Pangilinan J."/>
            <person name="Park H.-J."/>
            <person name="Ramirez L."/>
            <person name="Alfaro M."/>
            <person name="Sun H."/>
            <person name="Tritt A."/>
            <person name="Yoshinaga Y."/>
            <person name="Zwiers L.-H."/>
            <person name="Turgeon B."/>
            <person name="Goodwin S."/>
            <person name="Spatafora J."/>
            <person name="Crous P."/>
            <person name="Grigoriev I."/>
        </authorList>
    </citation>
    <scope>NUCLEOTIDE SEQUENCE</scope>
    <source>
        <strain evidence="3">CBS 130266</strain>
    </source>
</reference>
<dbReference type="OrthoDB" id="424402at2759"/>
<feature type="region of interest" description="Disordered" evidence="1">
    <location>
        <begin position="1"/>
        <end position="68"/>
    </location>
</feature>
<feature type="domain" description="DNA/RNA-binding protein Alba-like" evidence="2">
    <location>
        <begin position="91"/>
        <end position="165"/>
    </location>
</feature>
<dbReference type="EMBL" id="MU007073">
    <property type="protein sequence ID" value="KAF2424810.1"/>
    <property type="molecule type" value="Genomic_DNA"/>
</dbReference>
<evidence type="ECO:0000256" key="1">
    <source>
        <dbReference type="SAM" id="MobiDB-lite"/>
    </source>
</evidence>
<dbReference type="Proteomes" id="UP000800235">
    <property type="component" value="Unassembled WGS sequence"/>
</dbReference>
<evidence type="ECO:0000313" key="3">
    <source>
        <dbReference type="EMBL" id="KAF2424810.1"/>
    </source>
</evidence>
<sequence length="243" mass="27131">MARKNKCNSHKRANSEVPASNSPPLSKKPRTSEVISKHNEILSNKAPPVQPRVRIPRAPPPEPPSSVLSDHILVPPEADDMKIRDHYNIHTISASKNSSIQTKVRQVLDILRYEANRSEDITQEGIDKKKGAIVALTARAPASNKAISIAEIAKRELATKCWQYTACWTRLETVENQEKSKKPAKGKPDGGPVDSEDLFEVFEDLPERKMVRNVVCLAIYLSTEPVARLKELYSHQVTEGEKS</sequence>
<dbReference type="Pfam" id="PF01918">
    <property type="entry name" value="Alba"/>
    <property type="match status" value="1"/>
</dbReference>
<gene>
    <name evidence="3" type="ORF">EJ08DRAFT_700596</name>
</gene>